<sequence length="190" mass="21322">MKYFILFGPPGAGKGTQAAKMKEKYSLRHISTGDLLRKEIAEETELGKMAKSLIDNGNLVPDEIVIGMIRNVFDSDRTAKGFLLDGFPRTEAQAVALDRMLKERGSEVTSVLSLMIDDDEVVRRIKKRAEIENRADDADEATIRNRVRTYHEKTEPVINHYKSTGKYNEVNGTGSIEDVFETLCGIIDKL</sequence>
<dbReference type="EC" id="2.7.4.3" evidence="5 7"/>
<dbReference type="CDD" id="cd01428">
    <property type="entry name" value="ADK"/>
    <property type="match status" value="1"/>
</dbReference>
<dbReference type="NCBIfam" id="NF011105">
    <property type="entry name" value="PRK14532.1"/>
    <property type="match status" value="1"/>
</dbReference>
<keyword evidence="4 5" id="KW-0418">Kinase</keyword>
<dbReference type="NCBIfam" id="NF011101">
    <property type="entry name" value="PRK14528.1"/>
    <property type="match status" value="1"/>
</dbReference>
<dbReference type="EMBL" id="JADILY010000170">
    <property type="protein sequence ID" value="MBO8482469.1"/>
    <property type="molecule type" value="Genomic_DNA"/>
</dbReference>
<keyword evidence="2 5" id="KW-0545">Nucleotide biosynthesis</keyword>
<evidence type="ECO:0000256" key="3">
    <source>
        <dbReference type="ARBA" id="ARBA00022741"/>
    </source>
</evidence>
<feature type="binding site" evidence="5">
    <location>
        <begin position="58"/>
        <end position="60"/>
    </location>
    <ligand>
        <name>AMP</name>
        <dbReference type="ChEBI" id="CHEBI:456215"/>
    </ligand>
</feature>
<dbReference type="SUPFAM" id="SSF52540">
    <property type="entry name" value="P-loop containing nucleoside triphosphate hydrolases"/>
    <property type="match status" value="1"/>
</dbReference>
<reference evidence="8" key="1">
    <citation type="submission" date="2020-10" db="EMBL/GenBank/DDBJ databases">
        <authorList>
            <person name="Gilroy R."/>
        </authorList>
    </citation>
    <scope>NUCLEOTIDE SEQUENCE</scope>
    <source>
        <strain evidence="8">B3-2255</strain>
    </source>
</reference>
<dbReference type="GO" id="GO:0005524">
    <property type="term" value="F:ATP binding"/>
    <property type="evidence" value="ECO:0007669"/>
    <property type="project" value="UniProtKB-UniRule"/>
</dbReference>
<dbReference type="NCBIfam" id="NF011100">
    <property type="entry name" value="PRK14527.1"/>
    <property type="match status" value="1"/>
</dbReference>
<feature type="binding site" evidence="5">
    <location>
        <position position="37"/>
    </location>
    <ligand>
        <name>AMP</name>
        <dbReference type="ChEBI" id="CHEBI:456215"/>
    </ligand>
</feature>
<comment type="caution">
    <text evidence="5">Lacks conserved residue(s) required for the propagation of feature annotation.</text>
</comment>
<keyword evidence="5" id="KW-0963">Cytoplasm</keyword>
<gene>
    <name evidence="5" type="primary">adk</name>
    <name evidence="8" type="ORF">IAC87_08010</name>
</gene>
<feature type="binding site" evidence="5">
    <location>
        <position position="93"/>
    </location>
    <ligand>
        <name>AMP</name>
        <dbReference type="ChEBI" id="CHEBI:456215"/>
    </ligand>
</feature>
<name>A0A9D9J276_9BACT</name>
<comment type="subcellular location">
    <subcellularLocation>
        <location evidence="5 7">Cytoplasm</location>
    </subcellularLocation>
</comment>
<evidence type="ECO:0000256" key="2">
    <source>
        <dbReference type="ARBA" id="ARBA00022727"/>
    </source>
</evidence>
<evidence type="ECO:0000256" key="1">
    <source>
        <dbReference type="ARBA" id="ARBA00022679"/>
    </source>
</evidence>
<feature type="binding site" evidence="5">
    <location>
        <begin position="86"/>
        <end position="89"/>
    </location>
    <ligand>
        <name>AMP</name>
        <dbReference type="ChEBI" id="CHEBI:456215"/>
    </ligand>
</feature>
<dbReference type="PROSITE" id="PS00113">
    <property type="entry name" value="ADENYLATE_KINASE"/>
    <property type="match status" value="1"/>
</dbReference>
<proteinExistence type="inferred from homology"/>
<dbReference type="GO" id="GO:0044209">
    <property type="term" value="P:AMP salvage"/>
    <property type="evidence" value="ECO:0007669"/>
    <property type="project" value="UniProtKB-UniRule"/>
</dbReference>
<feature type="binding site" evidence="5">
    <location>
        <position position="174"/>
    </location>
    <ligand>
        <name>ATP</name>
        <dbReference type="ChEBI" id="CHEBI:30616"/>
    </ligand>
</feature>
<comment type="caution">
    <text evidence="8">The sequence shown here is derived from an EMBL/GenBank/DDBJ whole genome shotgun (WGS) entry which is preliminary data.</text>
</comment>
<dbReference type="PRINTS" id="PR00094">
    <property type="entry name" value="ADENYLTKNASE"/>
</dbReference>
<evidence type="ECO:0000313" key="9">
    <source>
        <dbReference type="Proteomes" id="UP000823772"/>
    </source>
</evidence>
<dbReference type="Pfam" id="PF00406">
    <property type="entry name" value="ADK"/>
    <property type="match status" value="1"/>
</dbReference>
<dbReference type="GO" id="GO:0004017">
    <property type="term" value="F:AMP kinase activity"/>
    <property type="evidence" value="ECO:0007669"/>
    <property type="project" value="UniProtKB-UniRule"/>
</dbReference>
<comment type="pathway">
    <text evidence="5">Purine metabolism; AMP biosynthesis via salvage pathway; AMP from ADP: step 1/1.</text>
</comment>
<comment type="subunit">
    <text evidence="5 7">Monomer.</text>
</comment>
<evidence type="ECO:0000256" key="4">
    <source>
        <dbReference type="ARBA" id="ARBA00022777"/>
    </source>
</evidence>
<evidence type="ECO:0000256" key="6">
    <source>
        <dbReference type="RuleBase" id="RU003330"/>
    </source>
</evidence>
<evidence type="ECO:0000256" key="5">
    <source>
        <dbReference type="HAMAP-Rule" id="MF_00235"/>
    </source>
</evidence>
<dbReference type="Gene3D" id="3.40.50.300">
    <property type="entry name" value="P-loop containing nucleotide triphosphate hydrolases"/>
    <property type="match status" value="1"/>
</dbReference>
<feature type="binding site" evidence="5">
    <location>
        <position position="134"/>
    </location>
    <ligand>
        <name>AMP</name>
        <dbReference type="ChEBI" id="CHEBI:456215"/>
    </ligand>
</feature>
<dbReference type="GO" id="GO:0005737">
    <property type="term" value="C:cytoplasm"/>
    <property type="evidence" value="ECO:0007669"/>
    <property type="project" value="UniProtKB-SubCell"/>
</dbReference>
<dbReference type="PANTHER" id="PTHR23359">
    <property type="entry name" value="NUCLEOTIDE KINASE"/>
    <property type="match status" value="1"/>
</dbReference>
<accession>A0A9D9J276</accession>
<organism evidence="8 9">
    <name type="scientific">Candidatus Merdivivens faecigallinarum</name>
    <dbReference type="NCBI Taxonomy" id="2840871"/>
    <lineage>
        <taxon>Bacteria</taxon>
        <taxon>Pseudomonadati</taxon>
        <taxon>Bacteroidota</taxon>
        <taxon>Bacteroidia</taxon>
        <taxon>Bacteroidales</taxon>
        <taxon>Muribaculaceae</taxon>
        <taxon>Muribaculaceae incertae sedis</taxon>
        <taxon>Candidatus Merdivivens</taxon>
    </lineage>
</organism>
<dbReference type="AlphaFoldDB" id="A0A9D9J276"/>
<dbReference type="Proteomes" id="UP000823772">
    <property type="component" value="Unassembled WGS sequence"/>
</dbReference>
<feature type="binding site" evidence="5">
    <location>
        <begin position="11"/>
        <end position="16"/>
    </location>
    <ligand>
        <name>ATP</name>
        <dbReference type="ChEBI" id="CHEBI:30616"/>
    </ligand>
</feature>
<comment type="similarity">
    <text evidence="5 6">Belongs to the adenylate kinase family.</text>
</comment>
<comment type="function">
    <text evidence="5">Catalyzes the reversible transfer of the terminal phosphate group between ATP and AMP. Plays an important role in cellular energy homeostasis and in adenine nucleotide metabolism.</text>
</comment>
<comment type="domain">
    <text evidence="5">Consists of three domains, a large central CORE domain and two small peripheral domains, NMPbind and LID, which undergo movements during catalysis. The LID domain closes over the site of phosphoryl transfer upon ATP binding. Assembling and dissambling the active center during each catalytic cycle provides an effective means to prevent ATP hydrolysis.</text>
</comment>
<protein>
    <recommendedName>
        <fullName evidence="5 7">Adenylate kinase</fullName>
        <shortName evidence="5">AK</shortName>
        <ecNumber evidence="5 7">2.7.4.3</ecNumber>
    </recommendedName>
    <alternativeName>
        <fullName evidence="5">ATP-AMP transphosphorylase</fullName>
    </alternativeName>
    <alternativeName>
        <fullName evidence="5">ATP:AMP phosphotransferase</fullName>
    </alternativeName>
    <alternativeName>
        <fullName evidence="5">Adenylate monophosphate kinase</fullName>
    </alternativeName>
</protein>
<dbReference type="NCBIfam" id="NF011104">
    <property type="entry name" value="PRK14531.1"/>
    <property type="match status" value="1"/>
</dbReference>
<keyword evidence="1 5" id="KW-0808">Transferase</keyword>
<keyword evidence="5 7" id="KW-0067">ATP-binding</keyword>
<keyword evidence="3 5" id="KW-0547">Nucleotide-binding</keyword>
<dbReference type="HAMAP" id="MF_00235">
    <property type="entry name" value="Adenylate_kinase_Adk"/>
    <property type="match status" value="1"/>
</dbReference>
<evidence type="ECO:0000313" key="8">
    <source>
        <dbReference type="EMBL" id="MBO8482469.1"/>
    </source>
</evidence>
<feature type="region of interest" description="NMP" evidence="5">
    <location>
        <begin position="31"/>
        <end position="60"/>
    </location>
</feature>
<dbReference type="NCBIfam" id="NF001381">
    <property type="entry name" value="PRK00279.1-3"/>
    <property type="match status" value="1"/>
</dbReference>
<comment type="catalytic activity">
    <reaction evidence="5 7">
        <text>AMP + ATP = 2 ADP</text>
        <dbReference type="Rhea" id="RHEA:12973"/>
        <dbReference type="ChEBI" id="CHEBI:30616"/>
        <dbReference type="ChEBI" id="CHEBI:456215"/>
        <dbReference type="ChEBI" id="CHEBI:456216"/>
        <dbReference type="EC" id="2.7.4.3"/>
    </reaction>
</comment>
<dbReference type="InterPro" id="IPR027417">
    <property type="entry name" value="P-loop_NTPase"/>
</dbReference>
<dbReference type="InterPro" id="IPR000850">
    <property type="entry name" value="Adenylat/UMP-CMP_kin"/>
</dbReference>
<evidence type="ECO:0000256" key="7">
    <source>
        <dbReference type="RuleBase" id="RU003331"/>
    </source>
</evidence>
<dbReference type="InterPro" id="IPR033690">
    <property type="entry name" value="Adenylat_kinase_CS"/>
</dbReference>
<reference evidence="8" key="2">
    <citation type="journal article" date="2021" name="PeerJ">
        <title>Extensive microbial diversity within the chicken gut microbiome revealed by metagenomics and culture.</title>
        <authorList>
            <person name="Gilroy R."/>
            <person name="Ravi A."/>
            <person name="Getino M."/>
            <person name="Pursley I."/>
            <person name="Horton D.L."/>
            <person name="Alikhan N.F."/>
            <person name="Baker D."/>
            <person name="Gharbi K."/>
            <person name="Hall N."/>
            <person name="Watson M."/>
            <person name="Adriaenssens E.M."/>
            <person name="Foster-Nyarko E."/>
            <person name="Jarju S."/>
            <person name="Secka A."/>
            <person name="Antonio M."/>
            <person name="Oren A."/>
            <person name="Chaudhuri R.R."/>
            <person name="La Ragione R."/>
            <person name="Hildebrand F."/>
            <person name="Pallen M.J."/>
        </authorList>
    </citation>
    <scope>NUCLEOTIDE SEQUENCE</scope>
    <source>
        <strain evidence="8">B3-2255</strain>
    </source>
</reference>
<feature type="binding site" evidence="5">
    <location>
        <position position="128"/>
    </location>
    <ligand>
        <name>ATP</name>
        <dbReference type="ChEBI" id="CHEBI:30616"/>
    </ligand>
</feature>
<feature type="binding site" evidence="5">
    <location>
        <position position="32"/>
    </location>
    <ligand>
        <name>AMP</name>
        <dbReference type="ChEBI" id="CHEBI:456215"/>
    </ligand>
</feature>
<feature type="binding site" evidence="5">
    <location>
        <position position="146"/>
    </location>
    <ligand>
        <name>AMP</name>
        <dbReference type="ChEBI" id="CHEBI:456215"/>
    </ligand>
</feature>